<feature type="transmembrane region" description="Helical" evidence="10">
    <location>
        <begin position="440"/>
        <end position="459"/>
    </location>
</feature>
<evidence type="ECO:0000256" key="10">
    <source>
        <dbReference type="PIRNR" id="PIRNR002450"/>
    </source>
</evidence>
<evidence type="ECO:0000256" key="11">
    <source>
        <dbReference type="SAM" id="MobiDB-lite"/>
    </source>
</evidence>
<reference evidence="12 13" key="1">
    <citation type="submission" date="2013-05" db="EMBL/GenBank/DDBJ databases">
        <title>Drechslerella stenobrocha genome reveals carnivorous origination and mechanical trapping mechanism of predatory fungi.</title>
        <authorList>
            <person name="Liu X."/>
            <person name="Zhang W."/>
            <person name="Liu K."/>
        </authorList>
    </citation>
    <scope>NUCLEOTIDE SEQUENCE [LARGE SCALE GENOMIC DNA]</scope>
    <source>
        <strain evidence="12 13">248</strain>
    </source>
</reference>
<keyword evidence="7 10" id="KW-1133">Transmembrane helix</keyword>
<evidence type="ECO:0000256" key="5">
    <source>
        <dbReference type="ARBA" id="ARBA00022692"/>
    </source>
</evidence>
<evidence type="ECO:0000313" key="13">
    <source>
        <dbReference type="Proteomes" id="UP000024837"/>
    </source>
</evidence>
<dbReference type="PANTHER" id="PTHR31064:SF30">
    <property type="entry name" value="HIGH-AFFINITY POTASSIUM TRANSPORT PROTEIN-RELATED"/>
    <property type="match status" value="1"/>
</dbReference>
<feature type="transmembrane region" description="Helical" evidence="10">
    <location>
        <begin position="508"/>
        <end position="536"/>
    </location>
</feature>
<keyword evidence="13" id="KW-1185">Reference proteome</keyword>
<feature type="region of interest" description="Disordered" evidence="11">
    <location>
        <begin position="792"/>
        <end position="853"/>
    </location>
</feature>
<evidence type="ECO:0000313" key="12">
    <source>
        <dbReference type="EMBL" id="EWC47381.1"/>
    </source>
</evidence>
<dbReference type="GO" id="GO:0005886">
    <property type="term" value="C:plasma membrane"/>
    <property type="evidence" value="ECO:0007669"/>
    <property type="project" value="InterPro"/>
</dbReference>
<name>W7HTD6_9PEZI</name>
<sequence length="853" mass="95763">MFGIRPPSWLPRRPRLNFITLHYLYIVGFAFVGSFMLYPAKNMSYIDALFFASGASTQSGLNTIDINLLKTYQQAVFMFMSWLTNPITINTALVFIRLHWFEKRFQSIVKQSKLFVTERRTMSRRRSESEGVDNAERGVAGRPITLVENSARKTHSNKTDDTLSHGHRELLEFRKSIASGFASFKYHGKSKSDSNHRMALRQSRPGGVFPDGNNDHDCAVEDDEDDVPAPHSPVSPTTRVAGDTLSDISEKDGENTAPSVHITFADAKPRTKRKDSEVYVVPTPYDVENRGSGLAHKVVVDDEDQEGGPKDEDALGSSTGDNSGLMKRAITIDEPTMTRDSTQTGPRQRMKSNVRTPTEQSHLYIQPHPGIRSVLSNTLKLRRDSSTGRRMSKVVDPPYLTYALTIGRNSQFNFGELSEEQREELGGVEYRSLRLLSQILVVYFIFFQLFGILCLLPWINANVKWGKVLDDVHQNKTWWAIFTSSSAFTDLGFTLTPDSMISFNTATWPLLAMSYLIIIGNTGFPFMLRFIIWLLWKICPSDRVTKESLHFLLDHPRRCFTLLFPSGDTWWLFGALVGLNAIDVLLFIILDLHAGAVTDLPVHYRILDAFFQAVSTRTAGFSVVSLADLHPGVQVSYLVMMYISVFPIAISVRKTNVYEERSLGIYASNEESDDAADHSFFGAHLRKQLSFDLWFIFLGLFTICIAEGARIQSKTDYAFTQFSCFFEIISAYGTVGLSLGYPGVNTSFSGQLSTFSKVVIMAMMVRGRHRGLPYELDRAILLPSEALHQKEAEDSALRVPGRSETMDRKSLRPPSQQIVIQEGDPVFNEKEEIGNSDSGDSTGVTSGFQPQTV</sequence>
<comment type="subcellular location">
    <subcellularLocation>
        <location evidence="1">Membrane</location>
        <topology evidence="1">Multi-pass membrane protein</topology>
    </subcellularLocation>
</comment>
<accession>W7HTD6</accession>
<dbReference type="OrthoDB" id="9999863at2759"/>
<evidence type="ECO:0000256" key="8">
    <source>
        <dbReference type="ARBA" id="ARBA00023065"/>
    </source>
</evidence>
<protein>
    <recommendedName>
        <fullName evidence="10">Potassium transport protein</fullName>
    </recommendedName>
</protein>
<feature type="region of interest" description="Disordered" evidence="11">
    <location>
        <begin position="125"/>
        <end position="165"/>
    </location>
</feature>
<dbReference type="AlphaFoldDB" id="W7HTD6"/>
<dbReference type="GO" id="GO:0140107">
    <property type="term" value="F:high-affinity potassium ion transmembrane transporter activity"/>
    <property type="evidence" value="ECO:0007669"/>
    <property type="project" value="TreeGrafter"/>
</dbReference>
<organism evidence="12 13">
    <name type="scientific">Drechslerella stenobrocha 248</name>
    <dbReference type="NCBI Taxonomy" id="1043628"/>
    <lineage>
        <taxon>Eukaryota</taxon>
        <taxon>Fungi</taxon>
        <taxon>Dikarya</taxon>
        <taxon>Ascomycota</taxon>
        <taxon>Pezizomycotina</taxon>
        <taxon>Orbiliomycetes</taxon>
        <taxon>Orbiliales</taxon>
        <taxon>Orbiliaceae</taxon>
        <taxon>Drechslerella</taxon>
    </lineage>
</organism>
<evidence type="ECO:0000256" key="6">
    <source>
        <dbReference type="ARBA" id="ARBA00022958"/>
    </source>
</evidence>
<feature type="compositionally biased region" description="Polar residues" evidence="11">
    <location>
        <begin position="338"/>
        <end position="359"/>
    </location>
</feature>
<dbReference type="HOGENOM" id="CLU_005947_0_1_1"/>
<evidence type="ECO:0000256" key="7">
    <source>
        <dbReference type="ARBA" id="ARBA00022989"/>
    </source>
</evidence>
<feature type="transmembrane region" description="Helical" evidence="10">
    <location>
        <begin position="75"/>
        <end position="96"/>
    </location>
</feature>
<keyword evidence="5 10" id="KW-0812">Transmembrane</keyword>
<dbReference type="InterPro" id="IPR004773">
    <property type="entry name" value="K/Na_transp_Trk1/HKT1"/>
</dbReference>
<dbReference type="InterPro" id="IPR015958">
    <property type="entry name" value="Trk1_fungi"/>
</dbReference>
<keyword evidence="4 10" id="KW-0633">Potassium transport</keyword>
<dbReference type="Proteomes" id="UP000024837">
    <property type="component" value="Unassembled WGS sequence"/>
</dbReference>
<dbReference type="GO" id="GO:1990573">
    <property type="term" value="P:potassium ion import across plasma membrane"/>
    <property type="evidence" value="ECO:0007669"/>
    <property type="project" value="TreeGrafter"/>
</dbReference>
<keyword evidence="9 10" id="KW-0472">Membrane</keyword>
<comment type="similarity">
    <text evidence="2 10">Belongs to the TrkH potassium transport family.</text>
</comment>
<evidence type="ECO:0000256" key="2">
    <source>
        <dbReference type="ARBA" id="ARBA00009137"/>
    </source>
</evidence>
<keyword evidence="8 10" id="KW-0406">Ion transport</keyword>
<evidence type="ECO:0000256" key="3">
    <source>
        <dbReference type="ARBA" id="ARBA00022448"/>
    </source>
</evidence>
<dbReference type="Pfam" id="PF02386">
    <property type="entry name" value="TrkH"/>
    <property type="match status" value="1"/>
</dbReference>
<gene>
    <name evidence="12" type="ORF">DRE_00349</name>
</gene>
<evidence type="ECO:0000256" key="9">
    <source>
        <dbReference type="ARBA" id="ARBA00023136"/>
    </source>
</evidence>
<dbReference type="NCBIfam" id="TIGR00934">
    <property type="entry name" value="2a38euk"/>
    <property type="match status" value="1"/>
</dbReference>
<feature type="transmembrane region" description="Helical" evidence="10">
    <location>
        <begin position="693"/>
        <end position="711"/>
    </location>
</feature>
<dbReference type="EMBL" id="KI966410">
    <property type="protein sequence ID" value="EWC47381.1"/>
    <property type="molecule type" value="Genomic_DNA"/>
</dbReference>
<keyword evidence="6 10" id="KW-0630">Potassium</keyword>
<proteinExistence type="inferred from homology"/>
<dbReference type="InterPro" id="IPR051143">
    <property type="entry name" value="TrkH_K-transport"/>
</dbReference>
<dbReference type="PIRSF" id="PIRSF002450">
    <property type="entry name" value="K+_transpter_TRK"/>
    <property type="match status" value="1"/>
</dbReference>
<feature type="compositionally biased region" description="Low complexity" evidence="11">
    <location>
        <begin position="835"/>
        <end position="847"/>
    </location>
</feature>
<feature type="region of interest" description="Disordered" evidence="11">
    <location>
        <begin position="188"/>
        <end position="277"/>
    </location>
</feature>
<dbReference type="InterPro" id="IPR003445">
    <property type="entry name" value="Cat_transpt"/>
</dbReference>
<feature type="region of interest" description="Disordered" evidence="11">
    <location>
        <begin position="290"/>
        <end position="359"/>
    </location>
</feature>
<evidence type="ECO:0000256" key="1">
    <source>
        <dbReference type="ARBA" id="ARBA00004141"/>
    </source>
</evidence>
<dbReference type="PANTHER" id="PTHR31064">
    <property type="entry name" value="POTASSIUM TRANSPORT PROTEIN DDB_G0292412-RELATED"/>
    <property type="match status" value="1"/>
</dbReference>
<feature type="transmembrane region" description="Helical" evidence="10">
    <location>
        <begin position="570"/>
        <end position="594"/>
    </location>
</feature>
<evidence type="ECO:0000256" key="4">
    <source>
        <dbReference type="ARBA" id="ARBA00022538"/>
    </source>
</evidence>
<feature type="transmembrane region" description="Helical" evidence="10">
    <location>
        <begin position="633"/>
        <end position="652"/>
    </location>
</feature>
<keyword evidence="3 10" id="KW-0813">Transport</keyword>
<feature type="transmembrane region" description="Helical" evidence="10">
    <location>
        <begin position="21"/>
        <end position="40"/>
    </location>
</feature>
<dbReference type="GO" id="GO:0030007">
    <property type="term" value="P:intracellular potassium ion homeostasis"/>
    <property type="evidence" value="ECO:0007669"/>
    <property type="project" value="UniProtKB-UniRule"/>
</dbReference>